<dbReference type="STRING" id="157072.A0A024TSM7"/>
<dbReference type="AlphaFoldDB" id="A0A024TSM7"/>
<gene>
    <name evidence="2" type="ORF">H310_09858</name>
</gene>
<sequence>MDVIGPDCESIAATTISFVDDMWDAAFTLADDEWKVFAFAPTDPPTTTTTTIQPFDDLAALLDHTWNAPFSVMMAAYTEPNAWCVSPSIDDWYPCNPSVELAAPPRSQMQPAPHLAPSTTYTLSMVERIQSPIAIHHHPMSTKCVVDGCPNVTPYVRGECKQLHRNKRLCNFDGCPSGPQTGGFCIRHGGGHRCSVDGCNKAVQTKGKCKKHGGGVRCTVDDCKRSSQGDKACRYHGGGKRCVVPGCGKGVQRGGFCAAHGPKRPTNRRRRRDVVSGGACAAQRVCL</sequence>
<reference evidence="2" key="1">
    <citation type="submission" date="2013-12" db="EMBL/GenBank/DDBJ databases">
        <title>The Genome Sequence of Aphanomyces invadans NJM9701.</title>
        <authorList>
            <consortium name="The Broad Institute Genomics Platform"/>
            <person name="Russ C."/>
            <person name="Tyler B."/>
            <person name="van West P."/>
            <person name="Dieguez-Uribeondo J."/>
            <person name="Young S.K."/>
            <person name="Zeng Q."/>
            <person name="Gargeya S."/>
            <person name="Fitzgerald M."/>
            <person name="Abouelleil A."/>
            <person name="Alvarado L."/>
            <person name="Chapman S.B."/>
            <person name="Gainer-Dewar J."/>
            <person name="Goldberg J."/>
            <person name="Griggs A."/>
            <person name="Gujja S."/>
            <person name="Hansen M."/>
            <person name="Howarth C."/>
            <person name="Imamovic A."/>
            <person name="Ireland A."/>
            <person name="Larimer J."/>
            <person name="McCowan C."/>
            <person name="Murphy C."/>
            <person name="Pearson M."/>
            <person name="Poon T.W."/>
            <person name="Priest M."/>
            <person name="Roberts A."/>
            <person name="Saif S."/>
            <person name="Shea T."/>
            <person name="Sykes S."/>
            <person name="Wortman J."/>
            <person name="Nusbaum C."/>
            <person name="Birren B."/>
        </authorList>
    </citation>
    <scope>NUCLEOTIDE SEQUENCE [LARGE SCALE GENOMIC DNA]</scope>
    <source>
        <strain evidence="2">NJM9701</strain>
    </source>
</reference>
<dbReference type="EMBL" id="KI913974">
    <property type="protein sequence ID" value="ETV97023.1"/>
    <property type="molecule type" value="Genomic_DNA"/>
</dbReference>
<protein>
    <recommendedName>
        <fullName evidence="1">WRKY19-like zinc finger domain-containing protein</fullName>
    </recommendedName>
</protein>
<name>A0A024TSM7_9STRA</name>
<dbReference type="OrthoDB" id="156512at2759"/>
<dbReference type="PANTHER" id="PTHR31827:SF1">
    <property type="entry name" value="EMB|CAB89363.1"/>
    <property type="match status" value="1"/>
</dbReference>
<feature type="domain" description="WRKY19-like zinc finger" evidence="1">
    <location>
        <begin position="191"/>
        <end position="214"/>
    </location>
</feature>
<evidence type="ECO:0000313" key="2">
    <source>
        <dbReference type="EMBL" id="ETV97023.1"/>
    </source>
</evidence>
<accession>A0A024TSM7</accession>
<dbReference type="VEuPathDB" id="FungiDB:H310_09858"/>
<dbReference type="GeneID" id="20086908"/>
<organism evidence="2">
    <name type="scientific">Aphanomyces invadans</name>
    <dbReference type="NCBI Taxonomy" id="157072"/>
    <lineage>
        <taxon>Eukaryota</taxon>
        <taxon>Sar</taxon>
        <taxon>Stramenopiles</taxon>
        <taxon>Oomycota</taxon>
        <taxon>Saprolegniomycetes</taxon>
        <taxon>Saprolegniales</taxon>
        <taxon>Verrucalvaceae</taxon>
        <taxon>Aphanomyces</taxon>
    </lineage>
</organism>
<evidence type="ECO:0000259" key="1">
    <source>
        <dbReference type="Pfam" id="PF24906"/>
    </source>
</evidence>
<proteinExistence type="predicted"/>
<feature type="domain" description="WRKY19-like zinc finger" evidence="1">
    <location>
        <begin position="167"/>
        <end position="190"/>
    </location>
</feature>
<dbReference type="Pfam" id="PF24906">
    <property type="entry name" value="Zf_WRKY19"/>
    <property type="match status" value="3"/>
</dbReference>
<dbReference type="InterPro" id="IPR056866">
    <property type="entry name" value="Znf_WRKY19"/>
</dbReference>
<dbReference type="RefSeq" id="XP_008874269.1">
    <property type="nucleotide sequence ID" value="XM_008876047.1"/>
</dbReference>
<dbReference type="PANTHER" id="PTHR31827">
    <property type="entry name" value="EMB|CAB89363.1"/>
    <property type="match status" value="1"/>
</dbReference>
<feature type="domain" description="WRKY19-like zinc finger" evidence="1">
    <location>
        <begin position="239"/>
        <end position="261"/>
    </location>
</feature>